<evidence type="ECO:0000313" key="11">
    <source>
        <dbReference type="Proteomes" id="UP000005207"/>
    </source>
</evidence>
<comment type="catalytic activity">
    <reaction evidence="4">
        <text>3-O-(N-acetyl-beta-D-glucosaminyl)-L-seryl-[protein] + H2O = N-acetyl-D-glucosamine + L-seryl-[protein]</text>
        <dbReference type="Rhea" id="RHEA:48876"/>
        <dbReference type="Rhea" id="RHEA-COMP:9863"/>
        <dbReference type="Rhea" id="RHEA-COMP:12251"/>
        <dbReference type="ChEBI" id="CHEBI:15377"/>
        <dbReference type="ChEBI" id="CHEBI:29999"/>
        <dbReference type="ChEBI" id="CHEBI:90838"/>
        <dbReference type="ChEBI" id="CHEBI:506227"/>
        <dbReference type="EC" id="3.2.1.169"/>
    </reaction>
</comment>
<dbReference type="PANTHER" id="PTHR13170:SF19">
    <property type="entry name" value="O-GLCNACASE-LIKE"/>
    <property type="match status" value="1"/>
</dbReference>
<dbReference type="FunFam" id="3.20.20.80:FF:000009">
    <property type="entry name" value="O-GlcNAcase BT_4395"/>
    <property type="match status" value="1"/>
</dbReference>
<evidence type="ECO:0000256" key="7">
    <source>
        <dbReference type="ARBA" id="ARBA00076634"/>
    </source>
</evidence>
<dbReference type="InterPro" id="IPR051822">
    <property type="entry name" value="Glycosyl_Hydrolase_84"/>
</dbReference>
<dbReference type="Gene3D" id="1.20.58.240">
    <property type="entry name" value="STAT, domain 1"/>
    <property type="match status" value="1"/>
</dbReference>
<proteinExistence type="predicted"/>
<dbReference type="GeneTree" id="ENSGT00390000007726"/>
<dbReference type="PROSITE" id="PS52009">
    <property type="entry name" value="GH84"/>
    <property type="match status" value="1"/>
</dbReference>
<dbReference type="Gene3D" id="3.20.20.80">
    <property type="entry name" value="Glycosidases"/>
    <property type="match status" value="1"/>
</dbReference>
<organism evidence="10 11">
    <name type="scientific">Oreochromis niloticus</name>
    <name type="common">Nile tilapia</name>
    <name type="synonym">Tilapia nilotica</name>
    <dbReference type="NCBI Taxonomy" id="8128"/>
    <lineage>
        <taxon>Eukaryota</taxon>
        <taxon>Metazoa</taxon>
        <taxon>Chordata</taxon>
        <taxon>Craniata</taxon>
        <taxon>Vertebrata</taxon>
        <taxon>Euteleostomi</taxon>
        <taxon>Actinopterygii</taxon>
        <taxon>Neopterygii</taxon>
        <taxon>Teleostei</taxon>
        <taxon>Neoteleostei</taxon>
        <taxon>Acanthomorphata</taxon>
        <taxon>Ovalentaria</taxon>
        <taxon>Cichlomorphae</taxon>
        <taxon>Cichliformes</taxon>
        <taxon>Cichlidae</taxon>
        <taxon>African cichlids</taxon>
        <taxon>Pseudocrenilabrinae</taxon>
        <taxon>Oreochromini</taxon>
        <taxon>Oreochromis</taxon>
    </lineage>
</organism>
<keyword evidence="2" id="KW-0326">Glycosidase</keyword>
<evidence type="ECO:0000313" key="10">
    <source>
        <dbReference type="Ensembl" id="ENSONIP00000040835.1"/>
    </source>
</evidence>
<keyword evidence="11" id="KW-1185">Reference proteome</keyword>
<dbReference type="GO" id="GO:0009100">
    <property type="term" value="P:glycoprotein metabolic process"/>
    <property type="evidence" value="ECO:0007669"/>
    <property type="project" value="TreeGrafter"/>
</dbReference>
<dbReference type="InterPro" id="IPR017853">
    <property type="entry name" value="GH"/>
</dbReference>
<dbReference type="SUPFAM" id="SSF51445">
    <property type="entry name" value="(Trans)glycosidases"/>
    <property type="match status" value="1"/>
</dbReference>
<dbReference type="Pfam" id="PF07555">
    <property type="entry name" value="NAGidase"/>
    <property type="match status" value="1"/>
</dbReference>
<reference evidence="10" key="2">
    <citation type="submission" date="2025-08" db="UniProtKB">
        <authorList>
            <consortium name="Ensembl"/>
        </authorList>
    </citation>
    <scope>IDENTIFICATION</scope>
</reference>
<accession>A0A669C1V5</accession>
<dbReference type="EC" id="3.2.1.169" evidence="6"/>
<evidence type="ECO:0000256" key="8">
    <source>
        <dbReference type="SAM" id="MobiDB-lite"/>
    </source>
</evidence>
<name>A0A669C1V5_ORENI</name>
<dbReference type="GO" id="GO:0016231">
    <property type="term" value="F:beta-N-acetylglucosaminidase activity"/>
    <property type="evidence" value="ECO:0007669"/>
    <property type="project" value="TreeGrafter"/>
</dbReference>
<reference evidence="10" key="3">
    <citation type="submission" date="2025-09" db="UniProtKB">
        <authorList>
            <consortium name="Ensembl"/>
        </authorList>
    </citation>
    <scope>IDENTIFICATION</scope>
</reference>
<comment type="catalytic activity">
    <reaction evidence="5">
        <text>3-O-(N-acetyl-beta-D-glucosaminyl)-L-threonyl-[protein] + H2O = L-threonyl-[protein] + N-acetyl-D-glucosamine</text>
        <dbReference type="Rhea" id="RHEA:48892"/>
        <dbReference type="Rhea" id="RHEA-COMP:11060"/>
        <dbReference type="Rhea" id="RHEA-COMP:12252"/>
        <dbReference type="ChEBI" id="CHEBI:15377"/>
        <dbReference type="ChEBI" id="CHEBI:30013"/>
        <dbReference type="ChEBI" id="CHEBI:90840"/>
        <dbReference type="ChEBI" id="CHEBI:506227"/>
        <dbReference type="EC" id="3.2.1.169"/>
    </reaction>
</comment>
<evidence type="ECO:0000256" key="5">
    <source>
        <dbReference type="ARBA" id="ARBA00052136"/>
    </source>
</evidence>
<evidence type="ECO:0000259" key="9">
    <source>
        <dbReference type="PROSITE" id="PS52009"/>
    </source>
</evidence>
<feature type="region of interest" description="Disordered" evidence="8">
    <location>
        <begin position="354"/>
        <end position="380"/>
    </location>
</feature>
<dbReference type="PANTHER" id="PTHR13170">
    <property type="entry name" value="O-GLCNACASE"/>
    <property type="match status" value="1"/>
</dbReference>
<dbReference type="Proteomes" id="UP000005207">
    <property type="component" value="Linkage group LG6"/>
</dbReference>
<evidence type="ECO:0000256" key="1">
    <source>
        <dbReference type="ARBA" id="ARBA00022801"/>
    </source>
</evidence>
<gene>
    <name evidence="10" type="primary">ogal</name>
</gene>
<evidence type="ECO:0000256" key="3">
    <source>
        <dbReference type="ARBA" id="ARBA00030512"/>
    </source>
</evidence>
<dbReference type="Ensembl" id="ENSONIT00000035516.1">
    <property type="protein sequence ID" value="ENSONIP00000040835.1"/>
    <property type="gene ID" value="ENSONIG00000018794.2"/>
</dbReference>
<evidence type="ECO:0000256" key="2">
    <source>
        <dbReference type="ARBA" id="ARBA00023295"/>
    </source>
</evidence>
<evidence type="ECO:0000256" key="6">
    <source>
        <dbReference type="ARBA" id="ARBA00066938"/>
    </source>
</evidence>
<keyword evidence="1" id="KW-0378">Hydrolase</keyword>
<feature type="domain" description="GH84" evidence="9">
    <location>
        <begin position="18"/>
        <end position="294"/>
    </location>
</feature>
<evidence type="ECO:0000256" key="4">
    <source>
        <dbReference type="ARBA" id="ARBA00050933"/>
    </source>
</evidence>
<dbReference type="GO" id="GO:0102571">
    <property type="term" value="F:[protein]-3-O-(N-acetyl-D-glucosaminyl)-L-serine/L-threonine O-N-acetyl-alpha-D-glucosaminase activity"/>
    <property type="evidence" value="ECO:0007669"/>
    <property type="project" value="UniProtKB-EC"/>
</dbReference>
<reference evidence="11" key="1">
    <citation type="submission" date="2012-01" db="EMBL/GenBank/DDBJ databases">
        <title>The Genome Sequence of Oreochromis niloticus (Nile Tilapia).</title>
        <authorList>
            <consortium name="Broad Institute Genome Assembly Team"/>
            <consortium name="Broad Institute Sequencing Platform"/>
            <person name="Di Palma F."/>
            <person name="Johnson J."/>
            <person name="Lander E.S."/>
            <person name="Lindblad-Toh K."/>
        </authorList>
    </citation>
    <scope>NUCLEOTIDE SEQUENCE [LARGE SCALE GENOMIC DNA]</scope>
</reference>
<dbReference type="InterPro" id="IPR011496">
    <property type="entry name" value="O-GlcNAcase_cat"/>
</dbReference>
<dbReference type="AlphaFoldDB" id="A0A669C1V5"/>
<sequence>MSKADSTKRQPVTGTGRFISGVVEGFYGRPWTMEQRTELFKREQKWGLNTYLYAPKDDYKHRMYWRDLYAAEEAEQLMGLISAAKQHDVEFVYAISPGLDITFSNPKEVAALKRKLDQVKEFGCRSFSLLFDDIETEMCPADKQAFSSFAHAQVAITNEVYKHLGEPEVFLFCPTDYCAVFCTPSVTQSSYLNTVGEKLLPGIDVLWTGPKVVSHKISVESIEEVSSVLKRAPVIWDNIHANDYDPQRLFLGPYKDRPTDLIPKLKGVLTNPNCEFYPNFVAIHTLATWCKAPAEGAPRDVEMGDEEQDPCYSPQKALNLALTDWLEEFMSTDQPGGRVVVTLIHGMSVLPGPCHPRLKKESSEEEPMQTDMGESPYVPGPGENPLYTAEPLTLDDLKLLSDLFYLPYEHGTTARTMLQELDWLKNQSQAAAAETDKVTAEWCSRAQQFDNMCEAVVQMFNRLSNAPNRSILYDLYNYICDIKSGVGLARAYVKTLGGHSQPSAQLLNDDPEPWGFRGGLSGEFQSQDIYICGILQMKLLLLLLLQNSKVTIVFFLLGSRGAFCELRQSNRRMLDFYSKLGSFKLVQMDGLPQDILVMATSL</sequence>
<protein>
    <recommendedName>
        <fullName evidence="6">protein O-GlcNAcase</fullName>
        <ecNumber evidence="6">3.2.1.169</ecNumber>
    </recommendedName>
    <alternativeName>
        <fullName evidence="3">Beta-N-acetylhexosaminidase</fullName>
    </alternativeName>
    <alternativeName>
        <fullName evidence="7">Beta-hexosaminidase</fullName>
    </alternativeName>
</protein>